<dbReference type="EMBL" id="BAAANN010000047">
    <property type="protein sequence ID" value="GAA1987935.1"/>
    <property type="molecule type" value="Genomic_DNA"/>
</dbReference>
<reference evidence="5" key="1">
    <citation type="journal article" date="2019" name="Int. J. Syst. Evol. Microbiol.">
        <title>The Global Catalogue of Microorganisms (GCM) 10K type strain sequencing project: providing services to taxonomists for standard genome sequencing and annotation.</title>
        <authorList>
            <consortium name="The Broad Institute Genomics Platform"/>
            <consortium name="The Broad Institute Genome Sequencing Center for Infectious Disease"/>
            <person name="Wu L."/>
            <person name="Ma J."/>
        </authorList>
    </citation>
    <scope>NUCLEOTIDE SEQUENCE [LARGE SCALE GENOMIC DNA]</scope>
    <source>
        <strain evidence="5">JCM 14545</strain>
    </source>
</reference>
<evidence type="ECO:0000256" key="1">
    <source>
        <dbReference type="ARBA" id="ARBA00022603"/>
    </source>
</evidence>
<keyword evidence="5" id="KW-1185">Reference proteome</keyword>
<evidence type="ECO:0000259" key="3">
    <source>
        <dbReference type="Pfam" id="PF13649"/>
    </source>
</evidence>
<sequence length="248" mass="26902">MELLEWDARAYDALPLPHKRWGPATVARLALTGREAVLDLGCGTGRDAEQLLERLPDGRVVAVDGSQQMLERLAERLADRLDRVEVVRADLRDPLPLDAPVDAVVSVATLHWIPDHARLFENVASVLRPGGQFVAEAGGFGNITAIRAALTAIGADEGAGIWNFAGVAETRTRLEAAGFREIEVELVPDPARLAAGEQFEAFLATVVLAAHLRGLPAAERRPFVHAVVERLPGPVVDYVRLRISAVRR</sequence>
<dbReference type="Pfam" id="PF13649">
    <property type="entry name" value="Methyltransf_25"/>
    <property type="match status" value="1"/>
</dbReference>
<dbReference type="PANTHER" id="PTHR43861:SF1">
    <property type="entry name" value="TRANS-ACONITATE 2-METHYLTRANSFERASE"/>
    <property type="match status" value="1"/>
</dbReference>
<gene>
    <name evidence="4" type="ORF">GCM10009754_77530</name>
</gene>
<proteinExistence type="predicted"/>
<name>A0ABP5DYX8_9PSEU</name>
<evidence type="ECO:0000313" key="4">
    <source>
        <dbReference type="EMBL" id="GAA1987935.1"/>
    </source>
</evidence>
<dbReference type="GO" id="GO:0032259">
    <property type="term" value="P:methylation"/>
    <property type="evidence" value="ECO:0007669"/>
    <property type="project" value="UniProtKB-KW"/>
</dbReference>
<dbReference type="InterPro" id="IPR041698">
    <property type="entry name" value="Methyltransf_25"/>
</dbReference>
<feature type="domain" description="Methyltransferase" evidence="3">
    <location>
        <begin position="37"/>
        <end position="131"/>
    </location>
</feature>
<dbReference type="PANTHER" id="PTHR43861">
    <property type="entry name" value="TRANS-ACONITATE 2-METHYLTRANSFERASE-RELATED"/>
    <property type="match status" value="1"/>
</dbReference>
<evidence type="ECO:0000256" key="2">
    <source>
        <dbReference type="ARBA" id="ARBA00022679"/>
    </source>
</evidence>
<dbReference type="SUPFAM" id="SSF53335">
    <property type="entry name" value="S-adenosyl-L-methionine-dependent methyltransferases"/>
    <property type="match status" value="1"/>
</dbReference>
<dbReference type="RefSeq" id="WP_344430344.1">
    <property type="nucleotide sequence ID" value="NZ_BAAANN010000047.1"/>
</dbReference>
<dbReference type="GO" id="GO:0008168">
    <property type="term" value="F:methyltransferase activity"/>
    <property type="evidence" value="ECO:0007669"/>
    <property type="project" value="UniProtKB-KW"/>
</dbReference>
<keyword evidence="2" id="KW-0808">Transferase</keyword>
<keyword evidence="1 4" id="KW-0489">Methyltransferase</keyword>
<dbReference type="InterPro" id="IPR029063">
    <property type="entry name" value="SAM-dependent_MTases_sf"/>
</dbReference>
<accession>A0ABP5DYX8</accession>
<protein>
    <submittedName>
        <fullName evidence="4">Class I SAM-dependent methyltransferase</fullName>
    </submittedName>
</protein>
<organism evidence="4 5">
    <name type="scientific">Amycolatopsis minnesotensis</name>
    <dbReference type="NCBI Taxonomy" id="337894"/>
    <lineage>
        <taxon>Bacteria</taxon>
        <taxon>Bacillati</taxon>
        <taxon>Actinomycetota</taxon>
        <taxon>Actinomycetes</taxon>
        <taxon>Pseudonocardiales</taxon>
        <taxon>Pseudonocardiaceae</taxon>
        <taxon>Amycolatopsis</taxon>
    </lineage>
</organism>
<dbReference type="Gene3D" id="3.40.50.150">
    <property type="entry name" value="Vaccinia Virus protein VP39"/>
    <property type="match status" value="1"/>
</dbReference>
<dbReference type="Proteomes" id="UP001501116">
    <property type="component" value="Unassembled WGS sequence"/>
</dbReference>
<comment type="caution">
    <text evidence="4">The sequence shown here is derived from an EMBL/GenBank/DDBJ whole genome shotgun (WGS) entry which is preliminary data.</text>
</comment>
<evidence type="ECO:0000313" key="5">
    <source>
        <dbReference type="Proteomes" id="UP001501116"/>
    </source>
</evidence>
<dbReference type="CDD" id="cd02440">
    <property type="entry name" value="AdoMet_MTases"/>
    <property type="match status" value="1"/>
</dbReference>